<keyword evidence="8" id="KW-0175">Coiled coil</keyword>
<evidence type="ECO:0000313" key="12">
    <source>
        <dbReference type="Proteomes" id="UP000822688"/>
    </source>
</evidence>
<evidence type="ECO:0000256" key="8">
    <source>
        <dbReference type="SAM" id="Coils"/>
    </source>
</evidence>
<proteinExistence type="inferred from homology"/>
<name>A0A8T0IEQ1_CERPU</name>
<dbReference type="Pfam" id="PF07842">
    <property type="entry name" value="GCFC"/>
    <property type="match status" value="1"/>
</dbReference>
<evidence type="ECO:0000256" key="7">
    <source>
        <dbReference type="PIRNR" id="PIRNR017706"/>
    </source>
</evidence>
<evidence type="ECO:0000256" key="2">
    <source>
        <dbReference type="ARBA" id="ARBA00010900"/>
    </source>
</evidence>
<dbReference type="InterPro" id="IPR022783">
    <property type="entry name" value="GCFC_dom"/>
</dbReference>
<keyword evidence="4 7" id="KW-0747">Spliceosome</keyword>
<reference evidence="11" key="1">
    <citation type="submission" date="2020-06" db="EMBL/GenBank/DDBJ databases">
        <title>WGS assembly of Ceratodon purpureus strain R40.</title>
        <authorList>
            <person name="Carey S.B."/>
            <person name="Jenkins J."/>
            <person name="Shu S."/>
            <person name="Lovell J.T."/>
            <person name="Sreedasyam A."/>
            <person name="Maumus F."/>
            <person name="Tiley G.P."/>
            <person name="Fernandez-Pozo N."/>
            <person name="Barry K."/>
            <person name="Chen C."/>
            <person name="Wang M."/>
            <person name="Lipzen A."/>
            <person name="Daum C."/>
            <person name="Saski C.A."/>
            <person name="Payton A.C."/>
            <person name="Mcbreen J.C."/>
            <person name="Conrad R.E."/>
            <person name="Kollar L.M."/>
            <person name="Olsson S."/>
            <person name="Huttunen S."/>
            <person name="Landis J.B."/>
            <person name="Wickett N.J."/>
            <person name="Johnson M.G."/>
            <person name="Rensing S.A."/>
            <person name="Grimwood J."/>
            <person name="Schmutz J."/>
            <person name="Mcdaniel S.F."/>
        </authorList>
    </citation>
    <scope>NUCLEOTIDE SEQUENCE</scope>
    <source>
        <strain evidence="11">R40</strain>
    </source>
</reference>
<comment type="similarity">
    <text evidence="2 7">Belongs to the TFP11/STIP family.</text>
</comment>
<organism evidence="11 12">
    <name type="scientific">Ceratodon purpureus</name>
    <name type="common">Fire moss</name>
    <name type="synonym">Dicranum purpureum</name>
    <dbReference type="NCBI Taxonomy" id="3225"/>
    <lineage>
        <taxon>Eukaryota</taxon>
        <taxon>Viridiplantae</taxon>
        <taxon>Streptophyta</taxon>
        <taxon>Embryophyta</taxon>
        <taxon>Bryophyta</taxon>
        <taxon>Bryophytina</taxon>
        <taxon>Bryopsida</taxon>
        <taxon>Dicranidae</taxon>
        <taxon>Pseudoditrichales</taxon>
        <taxon>Ditrichaceae</taxon>
        <taxon>Ceratodon</taxon>
    </lineage>
</organism>
<evidence type="ECO:0000259" key="10">
    <source>
        <dbReference type="PROSITE" id="PS50174"/>
    </source>
</evidence>
<accession>A0A8T0IEQ1</accession>
<evidence type="ECO:0000256" key="5">
    <source>
        <dbReference type="ARBA" id="ARBA00023187"/>
    </source>
</evidence>
<dbReference type="GO" id="GO:0071008">
    <property type="term" value="C:U2-type post-mRNA release spliceosomal complex"/>
    <property type="evidence" value="ECO:0007669"/>
    <property type="project" value="TreeGrafter"/>
</dbReference>
<protein>
    <recommendedName>
        <fullName evidence="10">G-patch domain-containing protein</fullName>
    </recommendedName>
</protein>
<dbReference type="PANTHER" id="PTHR23329">
    <property type="entry name" value="TUFTELIN-INTERACTING PROTEIN 11-RELATED"/>
    <property type="match status" value="1"/>
</dbReference>
<dbReference type="AlphaFoldDB" id="A0A8T0IEQ1"/>
<dbReference type="PIRSF" id="PIRSF017706">
    <property type="entry name" value="TFIP11"/>
    <property type="match status" value="1"/>
</dbReference>
<keyword evidence="3 7" id="KW-0507">mRNA processing</keyword>
<sequence>MDEYQHMERFSVDNDFEDGRWIGTDFFARKQKQKKRQTKEEALYGVEDSDSDYEDTDSRKKRRRGDKKSDLTKPIGFVSKGTVLPSEEIKEEKEEDEEEHSNGVGAGLGFGTAGLGSAGGLGFGGRQEEETEEAELLPTAFGRRIKEGAERRELEREKEKKAATKAKSVAGGGPGSGPVFEMYTKGIGSKLLEKMGYKGGGLGKNEQGIAKPIEAKLRPSKMGMGFNEFRETTTGLPPPPGMQQPEEDVAVEKPKSREKLWMKKNKGKKKTDLRTAAELIAEKEAQNGGIVHQTVLDMRGPQPRILTNLDNLNAEQTAIEDNTPMPELQHNLRLIVEMTEAEVQTCNQKLQNERDTVLILNKERERMEAAASAQAKQLSVTEAVIASLEQIRRQVAEGGMSLESLAKAFARIKHSYREEYKLFSVGLIAASFALPLMTNLFRGWQPFLHPQHGLEAMAAWQELLQGNEASDNAIFQDVDNSPYVQVVFEVVFPHIRLAATNMWQPRDPEPMLRFLEAWDKVLPGGIKQNLLEGLVMPKLTVAVDSWDPRLEEVPIHAWLHPWLPWLGTRLEPLYVPIRYKLNVALVNWHPGDSSALALLSPWKTVFDPANWEQLIVRSIMPKLIQAMQEFVINPANQILDQFHWVMAWVSAVPLHHMVNLLEINFFPKWHQVLHHWLSASPDYDEVTAWFVGWKSLLPTELLANEKVRHQLSSALELMHQGMEATPSVQPATRDKLTYLRATEQRLYEFSQQNRGAAHVQPQKQHAPIHIEENGAAAEMTLKEVVEAFAQENDVMFMPKPGRTFEGLQVYSFGAVNVVVDTAKESILAQKEDGWNPVHLERILEMHRSRGGSRWK</sequence>
<feature type="compositionally biased region" description="Gly residues" evidence="9">
    <location>
        <begin position="104"/>
        <end position="125"/>
    </location>
</feature>
<dbReference type="InterPro" id="IPR024933">
    <property type="entry name" value="TFP11"/>
</dbReference>
<dbReference type="PROSITE" id="PS50174">
    <property type="entry name" value="G_PATCH"/>
    <property type="match status" value="1"/>
</dbReference>
<keyword evidence="12" id="KW-1185">Reference proteome</keyword>
<dbReference type="InterPro" id="IPR022159">
    <property type="entry name" value="STIP/TFIP11_N"/>
</dbReference>
<feature type="region of interest" description="Disordered" evidence="9">
    <location>
        <begin position="29"/>
        <end position="179"/>
    </location>
</feature>
<dbReference type="Pfam" id="PF12457">
    <property type="entry name" value="TIP_N"/>
    <property type="match status" value="1"/>
</dbReference>
<feature type="region of interest" description="Disordered" evidence="9">
    <location>
        <begin position="235"/>
        <end position="254"/>
    </location>
</feature>
<evidence type="ECO:0000256" key="4">
    <source>
        <dbReference type="ARBA" id="ARBA00022728"/>
    </source>
</evidence>
<dbReference type="InterPro" id="IPR045211">
    <property type="entry name" value="TFP11/STIP/Ntr1"/>
</dbReference>
<keyword evidence="6 7" id="KW-0539">Nucleus</keyword>
<comment type="caution">
    <text evidence="11">The sequence shown here is derived from an EMBL/GenBank/DDBJ whole genome shotgun (WGS) entry which is preliminary data.</text>
</comment>
<dbReference type="OrthoDB" id="4822at2759"/>
<feature type="coiled-coil region" evidence="8">
    <location>
        <begin position="336"/>
        <end position="370"/>
    </location>
</feature>
<dbReference type="GO" id="GO:0000390">
    <property type="term" value="P:spliceosomal complex disassembly"/>
    <property type="evidence" value="ECO:0007669"/>
    <property type="project" value="InterPro"/>
</dbReference>
<dbReference type="Proteomes" id="UP000822688">
    <property type="component" value="Chromosome 3"/>
</dbReference>
<evidence type="ECO:0000256" key="3">
    <source>
        <dbReference type="ARBA" id="ARBA00022664"/>
    </source>
</evidence>
<keyword evidence="5 7" id="KW-0508">mRNA splicing</keyword>
<dbReference type="EMBL" id="CM026423">
    <property type="protein sequence ID" value="KAG0582234.1"/>
    <property type="molecule type" value="Genomic_DNA"/>
</dbReference>
<evidence type="ECO:0000256" key="6">
    <source>
        <dbReference type="ARBA" id="ARBA00023242"/>
    </source>
</evidence>
<feature type="compositionally biased region" description="Basic and acidic residues" evidence="9">
    <location>
        <begin position="144"/>
        <end position="162"/>
    </location>
</feature>
<gene>
    <name evidence="11" type="ORF">KC19_3G044800</name>
</gene>
<dbReference type="GO" id="GO:0003676">
    <property type="term" value="F:nucleic acid binding"/>
    <property type="evidence" value="ECO:0007669"/>
    <property type="project" value="InterPro"/>
</dbReference>
<feature type="domain" description="G-patch" evidence="10">
    <location>
        <begin position="184"/>
        <end position="229"/>
    </location>
</feature>
<dbReference type="Pfam" id="PF01585">
    <property type="entry name" value="G-patch"/>
    <property type="match status" value="1"/>
</dbReference>
<dbReference type="EMBL" id="CM026423">
    <property type="protein sequence ID" value="KAG0582233.1"/>
    <property type="molecule type" value="Genomic_DNA"/>
</dbReference>
<dbReference type="InterPro" id="IPR000467">
    <property type="entry name" value="G_patch_dom"/>
</dbReference>
<evidence type="ECO:0000256" key="1">
    <source>
        <dbReference type="ARBA" id="ARBA00004123"/>
    </source>
</evidence>
<dbReference type="PANTHER" id="PTHR23329:SF1">
    <property type="entry name" value="TUFTELIN-INTERACTING PROTEIN 11"/>
    <property type="match status" value="1"/>
</dbReference>
<dbReference type="EMBL" id="CM026423">
    <property type="protein sequence ID" value="KAG0582232.1"/>
    <property type="molecule type" value="Genomic_DNA"/>
</dbReference>
<evidence type="ECO:0000256" key="9">
    <source>
        <dbReference type="SAM" id="MobiDB-lite"/>
    </source>
</evidence>
<comment type="subcellular location">
    <subcellularLocation>
        <location evidence="1 7">Nucleus</location>
    </subcellularLocation>
</comment>
<evidence type="ECO:0000313" key="11">
    <source>
        <dbReference type="EMBL" id="KAG0582234.1"/>
    </source>
</evidence>
<dbReference type="SMART" id="SM00443">
    <property type="entry name" value="G_patch"/>
    <property type="match status" value="1"/>
</dbReference>